<dbReference type="Proteomes" id="UP000441717">
    <property type="component" value="Unassembled WGS sequence"/>
</dbReference>
<protein>
    <submittedName>
        <fullName evidence="1">NYN domain-containing protein</fullName>
    </submittedName>
</protein>
<dbReference type="PANTHER" id="PTHR34547">
    <property type="entry name" value="YACP-LIKE NYN DOMAIN PROTEIN"/>
    <property type="match status" value="1"/>
</dbReference>
<dbReference type="CDD" id="cd10912">
    <property type="entry name" value="PIN_YacP-like"/>
    <property type="match status" value="1"/>
</dbReference>
<dbReference type="RefSeq" id="WP_152945891.1">
    <property type="nucleotide sequence ID" value="NZ_WHYR01000014.1"/>
</dbReference>
<dbReference type="Pfam" id="PF05991">
    <property type="entry name" value="NYN_YacP"/>
    <property type="match status" value="1"/>
</dbReference>
<reference evidence="1 2" key="1">
    <citation type="submission" date="2019-10" db="EMBL/GenBank/DDBJ databases">
        <title>Comparative genomics of sulfur disproportionating microorganisms.</title>
        <authorList>
            <person name="Ward L.M."/>
            <person name="Bertran E."/>
            <person name="Johnston D."/>
        </authorList>
    </citation>
    <scope>NUCLEOTIDE SEQUENCE [LARGE SCALE GENOMIC DNA]</scope>
    <source>
        <strain evidence="1 2">DSM 14055</strain>
    </source>
</reference>
<accession>A0A6N7IPK3</accession>
<comment type="caution">
    <text evidence="1">The sequence shown here is derived from an EMBL/GenBank/DDBJ whole genome shotgun (WGS) entry which is preliminary data.</text>
</comment>
<gene>
    <name evidence="1" type="ORF">GFC01_06730</name>
</gene>
<dbReference type="AlphaFoldDB" id="A0A6N7IPK3"/>
<organism evidence="1 2">
    <name type="scientific">Desulfofundulus thermobenzoicus</name>
    <dbReference type="NCBI Taxonomy" id="29376"/>
    <lineage>
        <taxon>Bacteria</taxon>
        <taxon>Bacillati</taxon>
        <taxon>Bacillota</taxon>
        <taxon>Clostridia</taxon>
        <taxon>Eubacteriales</taxon>
        <taxon>Peptococcaceae</taxon>
        <taxon>Desulfofundulus</taxon>
    </lineage>
</organism>
<name>A0A6N7IPK3_9FIRM</name>
<dbReference type="OrthoDB" id="9792160at2"/>
<dbReference type="EMBL" id="WHYR01000014">
    <property type="protein sequence ID" value="MQL51966.1"/>
    <property type="molecule type" value="Genomic_DNA"/>
</dbReference>
<keyword evidence="2" id="KW-1185">Reference proteome</keyword>
<sequence length="170" mass="19739">MSDHLVVDGYNIIHAWPELEKLAESSLEHARTRLVDILVNYAALSGERVVVVFDAHQVKNAVERAEMVQGVQVIFTAEGETADSVIERLVGELARQGTVHVVTYDWAEQQTILGRGAYRLTPRELWQRVIRFEQEGRKHYQNSRPADSYLENRLVEEIRAIFERWRRKKD</sequence>
<dbReference type="PANTHER" id="PTHR34547:SF1">
    <property type="entry name" value="YACP-LIKE NYN DOMAIN PROTEIN"/>
    <property type="match status" value="1"/>
</dbReference>
<dbReference type="InterPro" id="IPR010298">
    <property type="entry name" value="YacP-like"/>
</dbReference>
<proteinExistence type="predicted"/>
<evidence type="ECO:0000313" key="1">
    <source>
        <dbReference type="EMBL" id="MQL51966.1"/>
    </source>
</evidence>
<evidence type="ECO:0000313" key="2">
    <source>
        <dbReference type="Proteomes" id="UP000441717"/>
    </source>
</evidence>